<reference evidence="2 3" key="1">
    <citation type="submission" date="2017-06" db="EMBL/GenBank/DDBJ databases">
        <title>Yangia sp. YSBP01 complete genome sequence.</title>
        <authorList>
            <person name="Woo J.-H."/>
            <person name="Kim H.-S."/>
        </authorList>
    </citation>
    <scope>NUCLEOTIDE SEQUENCE [LARGE SCALE GENOMIC DNA]</scope>
    <source>
        <strain evidence="2 3">YSBP01</strain>
    </source>
</reference>
<evidence type="ECO:0000256" key="1">
    <source>
        <dbReference type="SAM" id="MobiDB-lite"/>
    </source>
</evidence>
<dbReference type="AlphaFoldDB" id="A0A2U8HDL4"/>
<evidence type="ECO:0000313" key="3">
    <source>
        <dbReference type="Proteomes" id="UP000244915"/>
    </source>
</evidence>
<dbReference type="KEGG" id="ypac:CEW88_09435"/>
<evidence type="ECO:0000313" key="2">
    <source>
        <dbReference type="EMBL" id="AWI83881.1"/>
    </source>
</evidence>
<accession>A0A2U8HDL4</accession>
<feature type="region of interest" description="Disordered" evidence="1">
    <location>
        <begin position="245"/>
        <end position="279"/>
    </location>
</feature>
<feature type="compositionally biased region" description="Low complexity" evidence="1">
    <location>
        <begin position="266"/>
        <end position="279"/>
    </location>
</feature>
<protein>
    <submittedName>
        <fullName evidence="2">Uncharacterized protein</fullName>
    </submittedName>
</protein>
<dbReference type="EMBL" id="CP022189">
    <property type="protein sequence ID" value="AWI83881.1"/>
    <property type="molecule type" value="Genomic_DNA"/>
</dbReference>
<organism evidence="2 3">
    <name type="scientific">Alloyangia pacifica</name>
    <dbReference type="NCBI Taxonomy" id="311180"/>
    <lineage>
        <taxon>Bacteria</taxon>
        <taxon>Pseudomonadati</taxon>
        <taxon>Pseudomonadota</taxon>
        <taxon>Alphaproteobacteria</taxon>
        <taxon>Rhodobacterales</taxon>
        <taxon>Roseobacteraceae</taxon>
        <taxon>Alloyangia</taxon>
    </lineage>
</organism>
<gene>
    <name evidence="2" type="ORF">CEW88_09435</name>
</gene>
<name>A0A2U8HDL4_9RHOB</name>
<proteinExistence type="predicted"/>
<sequence length="279" mass="30824">MDKLLFASTPEQRADRYLLSLAILAPVILESSEAGLETKTSIDRVRNAYAELAELYLAAQQCQFDTTPFVCNNNDLPGVFQFENMSYDVQKSLFQIAKAIIVNLDLDESAESLLSLNMSSLSALSKNGSMYFRTFRRGAASYRDAIVIYSNGVARSCLHEDCESLKSLLRSRYSGSEVASPRNSPASQERYLKRVMGKARDMSETRASGWKLTPELRIALLGIIDDACHAAYPFQVEGLLETDKPSNCGPGNANASQSEERTRLVSAFQRRQASSSASQ</sequence>
<dbReference type="Proteomes" id="UP000244915">
    <property type="component" value="Chromosome 1"/>
</dbReference>